<dbReference type="EMBL" id="RCBY01000334">
    <property type="protein sequence ID" value="RQH24046.1"/>
    <property type="molecule type" value="Genomic_DNA"/>
</dbReference>
<dbReference type="InterPro" id="IPR006660">
    <property type="entry name" value="Arsenate_reductase-like"/>
</dbReference>
<evidence type="ECO:0000313" key="3">
    <source>
        <dbReference type="EMBL" id="RQH24046.1"/>
    </source>
</evidence>
<comment type="caution">
    <text evidence="3">The sequence shown here is derived from an EMBL/GenBank/DDBJ whole genome shotgun (WGS) entry which is preliminary data.</text>
</comment>
<dbReference type="InterPro" id="IPR006503">
    <property type="entry name" value="Nase-assoc"/>
</dbReference>
<reference evidence="3 4" key="1">
    <citation type="journal article" date="2018" name="ACS Chem. Biol.">
        <title>Ketoreductase domain dysfunction expands chemodiversity: malyngamide biosynthesis in the cyanobacterium Okeania hirsuta.</title>
        <authorList>
            <person name="Moss N.A."/>
            <person name="Leao T."/>
            <person name="Rankin M."/>
            <person name="McCullough T.M."/>
            <person name="Qu P."/>
            <person name="Korobeynikov A."/>
            <person name="Smith J.L."/>
            <person name="Gerwick L."/>
            <person name="Gerwick W.H."/>
        </authorList>
    </citation>
    <scope>NUCLEOTIDE SEQUENCE [LARGE SCALE GENOMIC DNA]</scope>
    <source>
        <strain evidence="3 4">PAB10Feb10-1</strain>
    </source>
</reference>
<feature type="region of interest" description="Disordered" evidence="2">
    <location>
        <begin position="122"/>
        <end position="144"/>
    </location>
</feature>
<sequence>MAKVIFYEKPGCKNNTKQKTLLETAGHQLETHNLLKETWTKDNLRLFFGDRPVVEWFNKAAPKVKSGAVIPEQTDAETALTMMLNDPLLIRRPLMQVGDRREVGFDVEVVNNWVGLQPVDETQREKSEELMGQDLQTCPNSHHH</sequence>
<dbReference type="InterPro" id="IPR036249">
    <property type="entry name" value="Thioredoxin-like_sf"/>
</dbReference>
<keyword evidence="4" id="KW-1185">Reference proteome</keyword>
<dbReference type="NCBIfam" id="TIGR01616">
    <property type="entry name" value="nitro_assoc"/>
    <property type="match status" value="1"/>
</dbReference>
<evidence type="ECO:0000256" key="1">
    <source>
        <dbReference type="PROSITE-ProRule" id="PRU01282"/>
    </source>
</evidence>
<feature type="compositionally biased region" description="Polar residues" evidence="2">
    <location>
        <begin position="134"/>
        <end position="144"/>
    </location>
</feature>
<evidence type="ECO:0000256" key="2">
    <source>
        <dbReference type="SAM" id="MobiDB-lite"/>
    </source>
</evidence>
<dbReference type="Gene3D" id="3.40.30.10">
    <property type="entry name" value="Glutaredoxin"/>
    <property type="match status" value="1"/>
</dbReference>
<accession>A0A3N6PH48</accession>
<comment type="similarity">
    <text evidence="1">Belongs to the ArsC family.</text>
</comment>
<dbReference type="SUPFAM" id="SSF52833">
    <property type="entry name" value="Thioredoxin-like"/>
    <property type="match status" value="1"/>
</dbReference>
<dbReference type="Pfam" id="PF03960">
    <property type="entry name" value="ArsC"/>
    <property type="match status" value="1"/>
</dbReference>
<dbReference type="Proteomes" id="UP000269154">
    <property type="component" value="Unassembled WGS sequence"/>
</dbReference>
<dbReference type="AlphaFoldDB" id="A0A3N6PH48"/>
<dbReference type="CDD" id="cd03033">
    <property type="entry name" value="ArsC_15kD"/>
    <property type="match status" value="1"/>
</dbReference>
<evidence type="ECO:0000313" key="4">
    <source>
        <dbReference type="Proteomes" id="UP000269154"/>
    </source>
</evidence>
<name>A0A3N6PH48_9CYAN</name>
<dbReference type="OrthoDB" id="9808142at2"/>
<organism evidence="3 4">
    <name type="scientific">Okeania hirsuta</name>
    <dbReference type="NCBI Taxonomy" id="1458930"/>
    <lineage>
        <taxon>Bacteria</taxon>
        <taxon>Bacillati</taxon>
        <taxon>Cyanobacteriota</taxon>
        <taxon>Cyanophyceae</taxon>
        <taxon>Oscillatoriophycideae</taxon>
        <taxon>Oscillatoriales</taxon>
        <taxon>Microcoleaceae</taxon>
        <taxon>Okeania</taxon>
    </lineage>
</organism>
<dbReference type="PANTHER" id="PTHR30041">
    <property type="entry name" value="ARSENATE REDUCTASE"/>
    <property type="match status" value="1"/>
</dbReference>
<dbReference type="RefSeq" id="WP_124142967.1">
    <property type="nucleotide sequence ID" value="NZ_CAWOKI010000224.1"/>
</dbReference>
<gene>
    <name evidence="3" type="ORF">D5R40_30215</name>
</gene>
<proteinExistence type="inferred from homology"/>
<dbReference type="PANTHER" id="PTHR30041:SF8">
    <property type="entry name" value="PROTEIN YFFB"/>
    <property type="match status" value="1"/>
</dbReference>
<dbReference type="PROSITE" id="PS51353">
    <property type="entry name" value="ARSC"/>
    <property type="match status" value="1"/>
</dbReference>
<protein>
    <submittedName>
        <fullName evidence="3">Nitrogenase-associated protein</fullName>
    </submittedName>
</protein>